<dbReference type="Gene3D" id="2.60.40.1240">
    <property type="match status" value="1"/>
</dbReference>
<evidence type="ECO:0000256" key="1">
    <source>
        <dbReference type="ARBA" id="ARBA00022729"/>
    </source>
</evidence>
<keyword evidence="1 3" id="KW-0732">Signal</keyword>
<evidence type="ECO:0000313" key="5">
    <source>
        <dbReference type="Proteomes" id="UP001596012"/>
    </source>
</evidence>
<dbReference type="EMBL" id="JBHSFG010000009">
    <property type="protein sequence ID" value="MFC4463822.1"/>
    <property type="molecule type" value="Genomic_DNA"/>
</dbReference>
<dbReference type="InterPro" id="IPR029050">
    <property type="entry name" value="Immunoprotect_excell_Ig-like"/>
</dbReference>
<feature type="chain" id="PRO_5046673997" description="DUF4352 domain-containing protein" evidence="3">
    <location>
        <begin position="25"/>
        <end position="229"/>
    </location>
</feature>
<protein>
    <recommendedName>
        <fullName evidence="6">DUF4352 domain-containing protein</fullName>
    </recommendedName>
</protein>
<feature type="compositionally biased region" description="Low complexity" evidence="2">
    <location>
        <begin position="32"/>
        <end position="52"/>
    </location>
</feature>
<evidence type="ECO:0000256" key="2">
    <source>
        <dbReference type="SAM" id="MobiDB-lite"/>
    </source>
</evidence>
<evidence type="ECO:0000256" key="3">
    <source>
        <dbReference type="SAM" id="SignalP"/>
    </source>
</evidence>
<feature type="region of interest" description="Disordered" evidence="2">
    <location>
        <begin position="27"/>
        <end position="52"/>
    </location>
</feature>
<accession>A0ABV8YEX4</accession>
<name>A0ABV8YEX4_9ACTN</name>
<sequence length="229" mass="23834">MDARLKVSRTVAAAVLLVVMAACSDNSDQASTEGTTAPDTPTAPVAPTAGAPPGAEVLGTVRTGEPFTVRVVYSDPADDPDRWQFTVRSVTCGKPLDPAVMAHAAESVGSPTPTPTPEAGKQFCVVAIDALNVGKSEAVWNADGSVSLNVGDTRYTQPQKDADYALDYAQYYFDKGQTGPTFGLNPGSRGPAHGVFQIPTGQQPTSIWVTGSAITTIDGVEPGWLVLLK</sequence>
<dbReference type="PROSITE" id="PS51257">
    <property type="entry name" value="PROKAR_LIPOPROTEIN"/>
    <property type="match status" value="1"/>
</dbReference>
<comment type="caution">
    <text evidence="4">The sequence shown here is derived from an EMBL/GenBank/DDBJ whole genome shotgun (WGS) entry which is preliminary data.</text>
</comment>
<reference evidence="5" key="1">
    <citation type="journal article" date="2019" name="Int. J. Syst. Evol. Microbiol.">
        <title>The Global Catalogue of Microorganisms (GCM) 10K type strain sequencing project: providing services to taxonomists for standard genome sequencing and annotation.</title>
        <authorList>
            <consortium name="The Broad Institute Genomics Platform"/>
            <consortium name="The Broad Institute Genome Sequencing Center for Infectious Disease"/>
            <person name="Wu L."/>
            <person name="Ma J."/>
        </authorList>
    </citation>
    <scope>NUCLEOTIDE SEQUENCE [LARGE SCALE GENOMIC DNA]</scope>
    <source>
        <strain evidence="5">DT43</strain>
    </source>
</reference>
<proteinExistence type="predicted"/>
<dbReference type="RefSeq" id="WP_386337471.1">
    <property type="nucleotide sequence ID" value="NZ_JBHSFG010000009.1"/>
</dbReference>
<organism evidence="4 5">
    <name type="scientific">Streptomyces xiangluensis</name>
    <dbReference type="NCBI Taxonomy" id="2665720"/>
    <lineage>
        <taxon>Bacteria</taxon>
        <taxon>Bacillati</taxon>
        <taxon>Actinomycetota</taxon>
        <taxon>Actinomycetes</taxon>
        <taxon>Kitasatosporales</taxon>
        <taxon>Streptomycetaceae</taxon>
        <taxon>Streptomyces</taxon>
    </lineage>
</organism>
<feature type="signal peptide" evidence="3">
    <location>
        <begin position="1"/>
        <end position="24"/>
    </location>
</feature>
<gene>
    <name evidence="4" type="ORF">ACFPH6_04425</name>
</gene>
<evidence type="ECO:0000313" key="4">
    <source>
        <dbReference type="EMBL" id="MFC4463822.1"/>
    </source>
</evidence>
<dbReference type="Proteomes" id="UP001596012">
    <property type="component" value="Unassembled WGS sequence"/>
</dbReference>
<keyword evidence="5" id="KW-1185">Reference proteome</keyword>
<evidence type="ECO:0008006" key="6">
    <source>
        <dbReference type="Google" id="ProtNLM"/>
    </source>
</evidence>